<evidence type="ECO:0000313" key="4">
    <source>
        <dbReference type="EMBL" id="KAF5931495.1"/>
    </source>
</evidence>
<dbReference type="AlphaFoldDB" id="A0A7J7FT20"/>
<gene>
    <name evidence="4" type="ORF">HYC85_027666</name>
</gene>
<comment type="caution">
    <text evidence="4">The sequence shown here is derived from an EMBL/GenBank/DDBJ whole genome shotgun (WGS) entry which is preliminary data.</text>
</comment>
<sequence>MARLKLKSLITSFTPQGDYFAIISPNGLVKIWNTSNGSLLAEWSQSDADSDDSFSCMACSFVGKKRSKERGTCLLALGADAGEILTVNVFSGEKKWKSTCHAGGIAGLSFTNRGRILYTVGNDGVATEMNSETGEVVRQFKVSKTHISSSAFCDEKILAIASGKIRIFNWENGKELLKFSTNEGLVQHISISDDAKTIVTSGPGEKHLQVWKCDLSTGVISKGPILSMRHPPIAFECKNSTNGEDVLVVLSVSESGVAYVWNLKSISEEEISPVKVTVKASKGEMDLQNSGKKSRFSIMAARLHAVENDGRVTALIAYGSTDSPQFSFLDISNPAEDIVITAGDETKKTSSETIQENGVVAGIDTENCLTGPHEDDLEAVAVPIQKKKSNKKRAASDPDLADTENSIDNDTAHEEPMDGSQIDKDLNEPTMGEKLASLNLLENNEVKSIEKKEISQHVMPPSADSVHVLLKQALHADDRALILKCLHTQDDKVIANSVSLLNPSDVIKLLDSLISIIRSRGAGVACALPWLRSLLLQHASGIMSQESSISALNSLYQLIESRVSTFHPALRLSSCVDLLYTATVEDGFDENATTEPIVYEDSDESEDKESEDAMETDEEGGNVEPLQDFSDINGCDDLAFD</sequence>
<dbReference type="Gene3D" id="2.130.10.10">
    <property type="entry name" value="YVTN repeat-like/Quinoprotein amine dehydrogenase"/>
    <property type="match status" value="1"/>
</dbReference>
<dbReference type="SMART" id="SM00320">
    <property type="entry name" value="WD40"/>
    <property type="match status" value="4"/>
</dbReference>
<feature type="compositionally biased region" description="Basic and acidic residues" evidence="1">
    <location>
        <begin position="410"/>
        <end position="427"/>
    </location>
</feature>
<feature type="domain" description="Anaphase-promoting complex subunit 4-like WD40" evidence="3">
    <location>
        <begin position="74"/>
        <end position="151"/>
    </location>
</feature>
<reference evidence="5" key="1">
    <citation type="journal article" date="2020" name="Nat. Commun.">
        <title>Genome assembly of wild tea tree DASZ reveals pedigree and selection history of tea varieties.</title>
        <authorList>
            <person name="Zhang W."/>
            <person name="Zhang Y."/>
            <person name="Qiu H."/>
            <person name="Guo Y."/>
            <person name="Wan H."/>
            <person name="Zhang X."/>
            <person name="Scossa F."/>
            <person name="Alseekh S."/>
            <person name="Zhang Q."/>
            <person name="Wang P."/>
            <person name="Xu L."/>
            <person name="Schmidt M.H."/>
            <person name="Jia X."/>
            <person name="Li D."/>
            <person name="Zhu A."/>
            <person name="Guo F."/>
            <person name="Chen W."/>
            <person name="Ni D."/>
            <person name="Usadel B."/>
            <person name="Fernie A.R."/>
            <person name="Wen W."/>
        </authorList>
    </citation>
    <scope>NUCLEOTIDE SEQUENCE [LARGE SCALE GENOMIC DNA]</scope>
    <source>
        <strain evidence="5">cv. G240</strain>
    </source>
</reference>
<dbReference type="InterPro" id="IPR036322">
    <property type="entry name" value="WD40_repeat_dom_sf"/>
</dbReference>
<feature type="region of interest" description="Disordered" evidence="1">
    <location>
        <begin position="591"/>
        <end position="641"/>
    </location>
</feature>
<evidence type="ECO:0000259" key="2">
    <source>
        <dbReference type="Pfam" id="PF04003"/>
    </source>
</evidence>
<dbReference type="SUPFAM" id="SSF50978">
    <property type="entry name" value="WD40 repeat-like"/>
    <property type="match status" value="1"/>
</dbReference>
<organism evidence="4 5">
    <name type="scientific">Camellia sinensis</name>
    <name type="common">Tea plant</name>
    <name type="synonym">Thea sinensis</name>
    <dbReference type="NCBI Taxonomy" id="4442"/>
    <lineage>
        <taxon>Eukaryota</taxon>
        <taxon>Viridiplantae</taxon>
        <taxon>Streptophyta</taxon>
        <taxon>Embryophyta</taxon>
        <taxon>Tracheophyta</taxon>
        <taxon>Spermatophyta</taxon>
        <taxon>Magnoliopsida</taxon>
        <taxon>eudicotyledons</taxon>
        <taxon>Gunneridae</taxon>
        <taxon>Pentapetalae</taxon>
        <taxon>asterids</taxon>
        <taxon>Ericales</taxon>
        <taxon>Theaceae</taxon>
        <taxon>Camellia</taxon>
    </lineage>
</organism>
<dbReference type="InterPro" id="IPR001680">
    <property type="entry name" value="WD40_rpt"/>
</dbReference>
<reference evidence="4 5" key="2">
    <citation type="submission" date="2020-07" db="EMBL/GenBank/DDBJ databases">
        <title>Genome assembly of wild tea tree DASZ reveals pedigree and selection history of tea varieties.</title>
        <authorList>
            <person name="Zhang W."/>
        </authorList>
    </citation>
    <scope>NUCLEOTIDE SEQUENCE [LARGE SCALE GENOMIC DNA]</scope>
    <source>
        <strain evidence="5">cv. G240</strain>
        <tissue evidence="4">Leaf</tissue>
    </source>
</reference>
<feature type="region of interest" description="Disordered" evidence="1">
    <location>
        <begin position="383"/>
        <end position="427"/>
    </location>
</feature>
<dbReference type="Pfam" id="PF12894">
    <property type="entry name" value="ANAPC4_WD40"/>
    <property type="match status" value="1"/>
</dbReference>
<dbReference type="InterPro" id="IPR015943">
    <property type="entry name" value="WD40/YVTN_repeat-like_dom_sf"/>
</dbReference>
<keyword evidence="5" id="KW-1185">Reference proteome</keyword>
<dbReference type="InterPro" id="IPR007148">
    <property type="entry name" value="SSU_processome_Utp12"/>
</dbReference>
<feature type="compositionally biased region" description="Acidic residues" evidence="1">
    <location>
        <begin position="598"/>
        <end position="621"/>
    </location>
</feature>
<evidence type="ECO:0000259" key="3">
    <source>
        <dbReference type="Pfam" id="PF12894"/>
    </source>
</evidence>
<evidence type="ECO:0000313" key="5">
    <source>
        <dbReference type="Proteomes" id="UP000593564"/>
    </source>
</evidence>
<dbReference type="Pfam" id="PF04003">
    <property type="entry name" value="Utp12"/>
    <property type="match status" value="1"/>
</dbReference>
<dbReference type="EMBL" id="JACBKZ010000014">
    <property type="protein sequence ID" value="KAF5931495.1"/>
    <property type="molecule type" value="Genomic_DNA"/>
</dbReference>
<dbReference type="PANTHER" id="PTHR45290:SF3">
    <property type="entry name" value="OS01G0649000 PROTEIN"/>
    <property type="match status" value="1"/>
</dbReference>
<feature type="domain" description="Small-subunit processome Utp12" evidence="2">
    <location>
        <begin position="478"/>
        <end position="579"/>
    </location>
</feature>
<dbReference type="PANTHER" id="PTHR45290">
    <property type="entry name" value="OS03G0300300 PROTEIN"/>
    <property type="match status" value="1"/>
</dbReference>
<evidence type="ECO:0008006" key="6">
    <source>
        <dbReference type="Google" id="ProtNLM"/>
    </source>
</evidence>
<name>A0A7J7FT20_CAMSI</name>
<protein>
    <recommendedName>
        <fullName evidence="6">Small-subunit processome Utp12 domain-containing protein</fullName>
    </recommendedName>
</protein>
<accession>A0A7J7FT20</accession>
<dbReference type="InterPro" id="IPR024977">
    <property type="entry name" value="Apc4-like_WD40_dom"/>
</dbReference>
<proteinExistence type="predicted"/>
<dbReference type="Proteomes" id="UP000593564">
    <property type="component" value="Unassembled WGS sequence"/>
</dbReference>
<evidence type="ECO:0000256" key="1">
    <source>
        <dbReference type="SAM" id="MobiDB-lite"/>
    </source>
</evidence>